<dbReference type="OrthoDB" id="9966364at2"/>
<reference evidence="1 2" key="1">
    <citation type="submission" date="2018-09" db="EMBL/GenBank/DDBJ databases">
        <title>Genomic Encyclopedia of Archaeal and Bacterial Type Strains, Phase II (KMG-II): from individual species to whole genera.</title>
        <authorList>
            <person name="Goeker M."/>
        </authorList>
    </citation>
    <scope>NUCLEOTIDE SEQUENCE [LARGE SCALE GENOMIC DNA]</scope>
    <source>
        <strain evidence="1 2">DSM 17008</strain>
    </source>
</reference>
<sequence>MEFQKFVTRVQSTFNVRDTERKVVEGLAFIRDLINDLAKQVDIDNEDFSAVGRGAVSSIHLKSKTLEFRTLDYKTIVVQLSDTEEEIYRKEIDYLYLPNDKDELVSNHYKIPLSENLMKKYLNRFEDDLMK</sequence>
<proteinExistence type="predicted"/>
<gene>
    <name evidence="1" type="ORF">ATL39_3018</name>
</gene>
<evidence type="ECO:0000313" key="1">
    <source>
        <dbReference type="EMBL" id="RKD69597.1"/>
    </source>
</evidence>
<dbReference type="Proteomes" id="UP000285120">
    <property type="component" value="Unassembled WGS sequence"/>
</dbReference>
<dbReference type="AlphaFoldDB" id="A0A419UWT6"/>
<comment type="caution">
    <text evidence="1">The sequence shown here is derived from an EMBL/GenBank/DDBJ whole genome shotgun (WGS) entry which is preliminary data.</text>
</comment>
<organism evidence="1 2">
    <name type="scientific">Sinobaca qinghaiensis</name>
    <dbReference type="NCBI Taxonomy" id="342944"/>
    <lineage>
        <taxon>Bacteria</taxon>
        <taxon>Bacillati</taxon>
        <taxon>Bacillota</taxon>
        <taxon>Bacilli</taxon>
        <taxon>Bacillales</taxon>
        <taxon>Sporolactobacillaceae</taxon>
        <taxon>Sinobaca</taxon>
    </lineage>
</organism>
<dbReference type="RefSeq" id="WP_120194154.1">
    <property type="nucleotide sequence ID" value="NZ_RAPK01000011.1"/>
</dbReference>
<keyword evidence="2" id="KW-1185">Reference proteome</keyword>
<evidence type="ECO:0000313" key="2">
    <source>
        <dbReference type="Proteomes" id="UP000285120"/>
    </source>
</evidence>
<dbReference type="EMBL" id="RAPK01000011">
    <property type="protein sequence ID" value="RKD69597.1"/>
    <property type="molecule type" value="Genomic_DNA"/>
</dbReference>
<name>A0A419UWT6_9BACL</name>
<accession>A0A419UWT6</accession>
<protein>
    <submittedName>
        <fullName evidence="1">Uncharacterized protein</fullName>
    </submittedName>
</protein>